<dbReference type="Pfam" id="PF00854">
    <property type="entry name" value="PTR2"/>
    <property type="match status" value="1"/>
</dbReference>
<comment type="similarity">
    <text evidence="2">Belongs to the major facilitator superfamily. Proton-dependent oligopeptide transporter (POT/PTR) (TC 2.A.17) family.</text>
</comment>
<evidence type="ECO:0000256" key="2">
    <source>
        <dbReference type="ARBA" id="ARBA00005982"/>
    </source>
</evidence>
<protein>
    <submittedName>
        <fullName evidence="8">Protein NRT1/ PTR FAMILY 5.4</fullName>
    </submittedName>
</protein>
<feature type="transmembrane region" description="Helical" evidence="6">
    <location>
        <begin position="373"/>
        <end position="390"/>
    </location>
</feature>
<dbReference type="Gene3D" id="1.20.1250.20">
    <property type="entry name" value="MFS general substrate transporter like domains"/>
    <property type="match status" value="1"/>
</dbReference>
<feature type="transmembrane region" description="Helical" evidence="6">
    <location>
        <begin position="181"/>
        <end position="200"/>
    </location>
</feature>
<keyword evidence="5 6" id="KW-0472">Membrane</keyword>
<feature type="transmembrane region" description="Helical" evidence="6">
    <location>
        <begin position="108"/>
        <end position="129"/>
    </location>
</feature>
<dbReference type="SUPFAM" id="SSF103473">
    <property type="entry name" value="MFS general substrate transporter"/>
    <property type="match status" value="1"/>
</dbReference>
<feature type="transmembrane region" description="Helical" evidence="6">
    <location>
        <begin position="410"/>
        <end position="431"/>
    </location>
</feature>
<feature type="transmembrane region" description="Helical" evidence="6">
    <location>
        <begin position="535"/>
        <end position="559"/>
    </location>
</feature>
<dbReference type="PROSITE" id="PS01022">
    <property type="entry name" value="PTR2_1"/>
    <property type="match status" value="1"/>
</dbReference>
<dbReference type="Gramene" id="MELO3C012471.2.1">
    <property type="protein sequence ID" value="MELO3C012471.2.1"/>
    <property type="gene ID" value="MELO3C012471.2"/>
</dbReference>
<evidence type="ECO:0000256" key="4">
    <source>
        <dbReference type="ARBA" id="ARBA00022989"/>
    </source>
</evidence>
<evidence type="ECO:0000313" key="8">
    <source>
        <dbReference type="RefSeq" id="XP_008446958.2"/>
    </source>
</evidence>
<evidence type="ECO:0000256" key="5">
    <source>
        <dbReference type="ARBA" id="ARBA00023136"/>
    </source>
</evidence>
<dbReference type="GO" id="GO:0006857">
    <property type="term" value="P:oligopeptide transport"/>
    <property type="evidence" value="ECO:0007669"/>
    <property type="project" value="InterPro"/>
</dbReference>
<sequence>MEKQKSPSNVPIINLPNKFPDHPTASNTPTVRPGGGWKAAIFIIFVEVAEQFASIGLSSNLIMYFTTVFHEPLGVAAKQVNNWVGVSAVFPLLGAFVADSLLGRFKTIIIASLIFFFGMVVLTVSATVVGDDHRKAVFFLGLYILSVGQGGHRPCVQTFAADQFEEGTPEERKKKSSFFNWWYVGLVGGSTFAVFVVIYVQDNIGWGLSFGILAGVLAAAIVLFLAGVKKYRRQVPVGSPLTRIAQVVVAAARKWGVDETRHEWRVCYEEDNHAKNEGEGQHNLMTLARTNQFRILDKATLIDKEDEARKKRDPWRLSTVGEVEEVKLVVRLIPVWVSCLMFAVVQAQIHTFFTKQGSTMLRSVGPHFQLPPASLQGVVGLTILLTVLFYDRVFVPAARNFTGHHSGITVLQRIGMGLFISILTMGVSALVEAKRVTIAAEHGLSDTPKATVPMTIWWLIPQYMLCGVSDAFAIVGLQELFYDQMPQFMRSLGAAAYISIIGVGNFLSSAIISVVQAGSGGRWLDDNLNRSNLHYFYWVLAALSALNLCGYVWIANGFVYKRVGGNRSINGDDGDVKNSNNINGCYGDDMI</sequence>
<evidence type="ECO:0000256" key="6">
    <source>
        <dbReference type="SAM" id="Phobius"/>
    </source>
</evidence>
<reference evidence="8" key="1">
    <citation type="submission" date="2025-08" db="UniProtKB">
        <authorList>
            <consortium name="RefSeq"/>
        </authorList>
    </citation>
    <scope>IDENTIFICATION</scope>
    <source>
        <tissue evidence="8">Stem</tissue>
    </source>
</reference>
<organism evidence="7 8">
    <name type="scientific">Cucumis melo</name>
    <name type="common">Muskmelon</name>
    <dbReference type="NCBI Taxonomy" id="3656"/>
    <lineage>
        <taxon>Eukaryota</taxon>
        <taxon>Viridiplantae</taxon>
        <taxon>Streptophyta</taxon>
        <taxon>Embryophyta</taxon>
        <taxon>Tracheophyta</taxon>
        <taxon>Spermatophyta</taxon>
        <taxon>Magnoliopsida</taxon>
        <taxon>eudicotyledons</taxon>
        <taxon>Gunneridae</taxon>
        <taxon>Pentapetalae</taxon>
        <taxon>rosids</taxon>
        <taxon>fabids</taxon>
        <taxon>Cucurbitales</taxon>
        <taxon>Cucurbitaceae</taxon>
        <taxon>Benincaseae</taxon>
        <taxon>Cucumis</taxon>
    </lineage>
</organism>
<comment type="subcellular location">
    <subcellularLocation>
        <location evidence="1">Membrane</location>
        <topology evidence="1">Multi-pass membrane protein</topology>
    </subcellularLocation>
</comment>
<evidence type="ECO:0000256" key="3">
    <source>
        <dbReference type="ARBA" id="ARBA00022692"/>
    </source>
</evidence>
<feature type="transmembrane region" description="Helical" evidence="6">
    <location>
        <begin position="332"/>
        <end position="353"/>
    </location>
</feature>
<feature type="transmembrane region" description="Helical" evidence="6">
    <location>
        <begin position="83"/>
        <end position="102"/>
    </location>
</feature>
<dbReference type="InterPro" id="IPR018456">
    <property type="entry name" value="PTR2_symporter_CS"/>
</dbReference>
<dbReference type="AlphaFoldDB" id="A0A1S3BFS1"/>
<proteinExistence type="inferred from homology"/>
<gene>
    <name evidence="8" type="primary">LOC103489513</name>
</gene>
<dbReference type="KEGG" id="cmo:103489513"/>
<dbReference type="GO" id="GO:0016020">
    <property type="term" value="C:membrane"/>
    <property type="evidence" value="ECO:0007669"/>
    <property type="project" value="UniProtKB-SubCell"/>
</dbReference>
<dbReference type="GeneID" id="103489513"/>
<feature type="transmembrane region" description="Helical" evidence="6">
    <location>
        <begin position="456"/>
        <end position="482"/>
    </location>
</feature>
<dbReference type="Proteomes" id="UP001652600">
    <property type="component" value="Chromosome 10"/>
</dbReference>
<name>A0A1S3BFS1_CUCME</name>
<feature type="transmembrane region" description="Helical" evidence="6">
    <location>
        <begin position="206"/>
        <end position="226"/>
    </location>
</feature>
<dbReference type="InParanoid" id="A0A1S3BFS1"/>
<feature type="transmembrane region" description="Helical" evidence="6">
    <location>
        <begin position="494"/>
        <end position="515"/>
    </location>
</feature>
<evidence type="ECO:0000313" key="7">
    <source>
        <dbReference type="Proteomes" id="UP001652600"/>
    </source>
</evidence>
<dbReference type="InterPro" id="IPR000109">
    <property type="entry name" value="POT_fam"/>
</dbReference>
<dbReference type="InterPro" id="IPR036259">
    <property type="entry name" value="MFS_trans_sf"/>
</dbReference>
<keyword evidence="7" id="KW-1185">Reference proteome</keyword>
<evidence type="ECO:0000256" key="1">
    <source>
        <dbReference type="ARBA" id="ARBA00004141"/>
    </source>
</evidence>
<dbReference type="eggNOG" id="KOG1237">
    <property type="taxonomic scope" value="Eukaryota"/>
</dbReference>
<accession>A0A1S3BFS1</accession>
<dbReference type="RefSeq" id="XP_008446958.2">
    <property type="nucleotide sequence ID" value="XM_008448736.3"/>
</dbReference>
<keyword evidence="4 6" id="KW-1133">Transmembrane helix</keyword>
<keyword evidence="3 6" id="KW-0812">Transmembrane</keyword>
<dbReference type="PANTHER" id="PTHR11654">
    <property type="entry name" value="OLIGOPEPTIDE TRANSPORTER-RELATED"/>
    <property type="match status" value="1"/>
</dbReference>
<dbReference type="GO" id="GO:0022857">
    <property type="term" value="F:transmembrane transporter activity"/>
    <property type="evidence" value="ECO:0007669"/>
    <property type="project" value="InterPro"/>
</dbReference>